<dbReference type="GO" id="GO:0046677">
    <property type="term" value="P:response to antibiotic"/>
    <property type="evidence" value="ECO:0007669"/>
    <property type="project" value="TreeGrafter"/>
</dbReference>
<feature type="domain" description="Multidrug resistance protein MdtA-like beta-barrel" evidence="3">
    <location>
        <begin position="197"/>
        <end position="272"/>
    </location>
</feature>
<name>A0A4Q9BE43_9BACT</name>
<accession>A0A4Q9BE43</accession>
<dbReference type="InterPro" id="IPR006143">
    <property type="entry name" value="RND_pump_MFP"/>
</dbReference>
<proteinExistence type="inferred from homology"/>
<dbReference type="Pfam" id="PF25917">
    <property type="entry name" value="BSH_RND"/>
    <property type="match status" value="1"/>
</dbReference>
<sequence length="367" mass="40706">MTRYLLGLLLLAACTAKKDETVEIQTLEVSSPISLDTTIRQEFVADIHAVQNVEIRARVKGYLDRILVDEGKQVKKGQIMFTINSQEYVADLARAKAVLSQASAELKAEELTLVNTRLLVDKNVISKNQLAISLAKVDGLKAKREEALAHVSAAELKVEHSNIRAPFDGIVDRLPFKRGSLVDEGTLLTTLSDNQNVYAYFNVSEQEYLAFSEQGGVNKAASVDLVLANGEHYPQKGIVETIEGEFDKNTGNIAFRARFTNPTKLLRHGASGKVQLPKKVAGYWAIPQKSVFEIQEKSYVFVKDAAGIVKMKSIVPDLRIPHFYLVKTGFSAKDTVLIEGIQLVKQGQKIKSTFKPMRQLLTDYKAL</sequence>
<gene>
    <name evidence="4" type="ORF">EWU20_03775</name>
</gene>
<dbReference type="PANTHER" id="PTHR30158">
    <property type="entry name" value="ACRA/E-RELATED COMPONENT OF DRUG EFFLUX TRANSPORTER"/>
    <property type="match status" value="1"/>
</dbReference>
<protein>
    <submittedName>
        <fullName evidence="4">Efflux RND transporter periplasmic adaptor subunit</fullName>
    </submittedName>
</protein>
<dbReference type="Gene3D" id="2.40.30.170">
    <property type="match status" value="1"/>
</dbReference>
<dbReference type="OrthoDB" id="9801814at2"/>
<evidence type="ECO:0000256" key="1">
    <source>
        <dbReference type="ARBA" id="ARBA00009477"/>
    </source>
</evidence>
<feature type="domain" description="Multidrug resistance protein MdtA-like barrel-sandwich hybrid" evidence="2">
    <location>
        <begin position="52"/>
        <end position="186"/>
    </location>
</feature>
<dbReference type="Gene3D" id="1.10.287.470">
    <property type="entry name" value="Helix hairpin bin"/>
    <property type="match status" value="1"/>
</dbReference>
<dbReference type="Pfam" id="PF25944">
    <property type="entry name" value="Beta-barrel_RND"/>
    <property type="match status" value="1"/>
</dbReference>
<dbReference type="RefSeq" id="WP_130894877.1">
    <property type="nucleotide sequence ID" value="NZ_CP049835.1"/>
</dbReference>
<comment type="similarity">
    <text evidence="1">Belongs to the membrane fusion protein (MFP) (TC 8.A.1) family.</text>
</comment>
<dbReference type="GO" id="GO:0005886">
    <property type="term" value="C:plasma membrane"/>
    <property type="evidence" value="ECO:0007669"/>
    <property type="project" value="TreeGrafter"/>
</dbReference>
<dbReference type="Proteomes" id="UP000293583">
    <property type="component" value="Unassembled WGS sequence"/>
</dbReference>
<dbReference type="AlphaFoldDB" id="A0A4Q9BE43"/>
<dbReference type="Gene3D" id="2.40.420.20">
    <property type="match status" value="1"/>
</dbReference>
<evidence type="ECO:0000313" key="4">
    <source>
        <dbReference type="EMBL" id="TBH74264.1"/>
    </source>
</evidence>
<dbReference type="NCBIfam" id="TIGR01730">
    <property type="entry name" value="RND_mfp"/>
    <property type="match status" value="1"/>
</dbReference>
<dbReference type="Gene3D" id="2.40.50.100">
    <property type="match status" value="1"/>
</dbReference>
<dbReference type="GO" id="GO:0022857">
    <property type="term" value="F:transmembrane transporter activity"/>
    <property type="evidence" value="ECO:0007669"/>
    <property type="project" value="InterPro"/>
</dbReference>
<dbReference type="GO" id="GO:0030313">
    <property type="term" value="C:cell envelope"/>
    <property type="evidence" value="ECO:0007669"/>
    <property type="project" value="UniProtKB-SubCell"/>
</dbReference>
<dbReference type="EMBL" id="SEWY01000002">
    <property type="protein sequence ID" value="TBH74264.1"/>
    <property type="molecule type" value="Genomic_DNA"/>
</dbReference>
<evidence type="ECO:0000259" key="3">
    <source>
        <dbReference type="Pfam" id="PF25944"/>
    </source>
</evidence>
<reference evidence="4 5" key="1">
    <citation type="submission" date="2019-02" db="EMBL/GenBank/DDBJ databases">
        <title>Genome of a new Bacteroidetes strain.</title>
        <authorList>
            <person name="Pitt A."/>
        </authorList>
    </citation>
    <scope>NUCLEOTIDE SEQUENCE [LARGE SCALE GENOMIC DNA]</scope>
    <source>
        <strain evidence="4 5">103A-SOEBACH</strain>
    </source>
</reference>
<dbReference type="PANTHER" id="PTHR30158:SF23">
    <property type="entry name" value="MULTIDRUG RESISTANCE PROTEIN MEXA"/>
    <property type="match status" value="1"/>
</dbReference>
<organism evidence="4 5">
    <name type="scientific">Aquirufa antheringensis</name>
    <dbReference type="NCBI Taxonomy" id="2516559"/>
    <lineage>
        <taxon>Bacteria</taxon>
        <taxon>Pseudomonadati</taxon>
        <taxon>Bacteroidota</taxon>
        <taxon>Cytophagia</taxon>
        <taxon>Cytophagales</taxon>
        <taxon>Flectobacillaceae</taxon>
        <taxon>Aquirufa</taxon>
    </lineage>
</organism>
<evidence type="ECO:0000313" key="5">
    <source>
        <dbReference type="Proteomes" id="UP000293583"/>
    </source>
</evidence>
<dbReference type="InterPro" id="IPR058626">
    <property type="entry name" value="MdtA-like_b-barrel"/>
</dbReference>
<dbReference type="SUPFAM" id="SSF111369">
    <property type="entry name" value="HlyD-like secretion proteins"/>
    <property type="match status" value="1"/>
</dbReference>
<evidence type="ECO:0000259" key="2">
    <source>
        <dbReference type="Pfam" id="PF25917"/>
    </source>
</evidence>
<dbReference type="InterPro" id="IPR058625">
    <property type="entry name" value="MdtA-like_BSH"/>
</dbReference>
<comment type="caution">
    <text evidence="4">The sequence shown here is derived from an EMBL/GenBank/DDBJ whole genome shotgun (WGS) entry which is preliminary data.</text>
</comment>
<keyword evidence="5" id="KW-1185">Reference proteome</keyword>